<evidence type="ECO:0000256" key="2">
    <source>
        <dbReference type="ARBA" id="ARBA00008711"/>
    </source>
</evidence>
<accession>A0A161PDG6</accession>
<dbReference type="InterPro" id="IPR001497">
    <property type="entry name" value="MethylDNA_cys_MeTrfase_AS"/>
</dbReference>
<dbReference type="HAMAP" id="MF_00772">
    <property type="entry name" value="OGT"/>
    <property type="match status" value="1"/>
</dbReference>
<gene>
    <name evidence="12" type="ORF">AZF04_19965</name>
</gene>
<comment type="miscellaneous">
    <text evidence="9">This enzyme catalyzes only one turnover and therefore is not strictly catalytic. According to one definition, an enzyme is a biocatalyst that acts repeatedly and over many reaction cycles.</text>
</comment>
<dbReference type="GO" id="GO:0032259">
    <property type="term" value="P:methylation"/>
    <property type="evidence" value="ECO:0007669"/>
    <property type="project" value="UniProtKB-KW"/>
</dbReference>
<name>A0A161PDG6_9BACI</name>
<dbReference type="CDD" id="cd06445">
    <property type="entry name" value="ATase"/>
    <property type="match status" value="1"/>
</dbReference>
<evidence type="ECO:0000256" key="7">
    <source>
        <dbReference type="ARBA" id="ARBA00023204"/>
    </source>
</evidence>
<evidence type="ECO:0000256" key="1">
    <source>
        <dbReference type="ARBA" id="ARBA00001286"/>
    </source>
</evidence>
<feature type="domain" description="Methylguanine DNA methyltransferase ribonuclease-like" evidence="11">
    <location>
        <begin position="10"/>
        <end position="89"/>
    </location>
</feature>
<evidence type="ECO:0000313" key="13">
    <source>
        <dbReference type="Proteomes" id="UP000075806"/>
    </source>
</evidence>
<protein>
    <recommendedName>
        <fullName evidence="9">Methylated-DNA--protein-cysteine methyltransferase</fullName>
        <ecNumber evidence="9">2.1.1.63</ecNumber>
    </recommendedName>
    <alternativeName>
        <fullName evidence="9">6-O-methylguanine-DNA methyltransferase</fullName>
        <shortName evidence="9">MGMT</shortName>
    </alternativeName>
    <alternativeName>
        <fullName evidence="9">O-6-methylguanine-DNA-alkyltransferase</fullName>
    </alternativeName>
</protein>
<feature type="active site" description="Nucleophile; methyl group acceptor" evidence="9">
    <location>
        <position position="144"/>
    </location>
</feature>
<dbReference type="Gene3D" id="3.30.160.70">
    <property type="entry name" value="Methylated DNA-protein cysteine methyltransferase domain"/>
    <property type="match status" value="1"/>
</dbReference>
<keyword evidence="3 9" id="KW-0963">Cytoplasm</keyword>
<organism evidence="12 13">
    <name type="scientific">Alkalihalobacillus trypoxylicola</name>
    <dbReference type="NCBI Taxonomy" id="519424"/>
    <lineage>
        <taxon>Bacteria</taxon>
        <taxon>Bacillati</taxon>
        <taxon>Bacillota</taxon>
        <taxon>Bacilli</taxon>
        <taxon>Bacillales</taxon>
        <taxon>Bacillaceae</taxon>
        <taxon>Alkalihalobacillus</taxon>
    </lineage>
</organism>
<dbReference type="InterPro" id="IPR036631">
    <property type="entry name" value="MGMT_N_sf"/>
</dbReference>
<dbReference type="GO" id="GO:0006307">
    <property type="term" value="P:DNA alkylation repair"/>
    <property type="evidence" value="ECO:0007669"/>
    <property type="project" value="UniProtKB-UniRule"/>
</dbReference>
<comment type="catalytic activity">
    <reaction evidence="1 9">
        <text>a 4-O-methyl-thymidine in DNA + L-cysteinyl-[protein] = a thymidine in DNA + S-methyl-L-cysteinyl-[protein]</text>
        <dbReference type="Rhea" id="RHEA:53428"/>
        <dbReference type="Rhea" id="RHEA-COMP:10131"/>
        <dbReference type="Rhea" id="RHEA-COMP:10132"/>
        <dbReference type="Rhea" id="RHEA-COMP:13555"/>
        <dbReference type="Rhea" id="RHEA-COMP:13556"/>
        <dbReference type="ChEBI" id="CHEBI:29950"/>
        <dbReference type="ChEBI" id="CHEBI:82612"/>
        <dbReference type="ChEBI" id="CHEBI:137386"/>
        <dbReference type="ChEBI" id="CHEBI:137387"/>
        <dbReference type="EC" id="2.1.1.63"/>
    </reaction>
</comment>
<dbReference type="STRING" id="519424.AZF04_19965"/>
<dbReference type="Pfam" id="PF02870">
    <property type="entry name" value="Methyltransf_1N"/>
    <property type="match status" value="1"/>
</dbReference>
<dbReference type="PROSITE" id="PS00374">
    <property type="entry name" value="MGMT"/>
    <property type="match status" value="1"/>
</dbReference>
<dbReference type="FunFam" id="1.10.10.10:FF:000214">
    <property type="entry name" value="Methylated-DNA--protein-cysteine methyltransferase"/>
    <property type="match status" value="1"/>
</dbReference>
<dbReference type="InterPro" id="IPR036388">
    <property type="entry name" value="WH-like_DNA-bd_sf"/>
</dbReference>
<dbReference type="OrthoDB" id="9802228at2"/>
<dbReference type="InterPro" id="IPR014048">
    <property type="entry name" value="MethylDNA_cys_MeTrfase_DNA-bd"/>
</dbReference>
<dbReference type="GO" id="GO:0005737">
    <property type="term" value="C:cytoplasm"/>
    <property type="evidence" value="ECO:0007669"/>
    <property type="project" value="UniProtKB-SubCell"/>
</dbReference>
<comment type="subcellular location">
    <subcellularLocation>
        <location evidence="9">Cytoplasm</location>
    </subcellularLocation>
</comment>
<comment type="catalytic activity">
    <reaction evidence="8 9">
        <text>a 6-O-methyl-2'-deoxyguanosine in DNA + L-cysteinyl-[protein] = S-methyl-L-cysteinyl-[protein] + a 2'-deoxyguanosine in DNA</text>
        <dbReference type="Rhea" id="RHEA:24000"/>
        <dbReference type="Rhea" id="RHEA-COMP:10131"/>
        <dbReference type="Rhea" id="RHEA-COMP:10132"/>
        <dbReference type="Rhea" id="RHEA-COMP:11367"/>
        <dbReference type="Rhea" id="RHEA-COMP:11368"/>
        <dbReference type="ChEBI" id="CHEBI:29950"/>
        <dbReference type="ChEBI" id="CHEBI:82612"/>
        <dbReference type="ChEBI" id="CHEBI:85445"/>
        <dbReference type="ChEBI" id="CHEBI:85448"/>
        <dbReference type="EC" id="2.1.1.63"/>
    </reaction>
</comment>
<dbReference type="SUPFAM" id="SSF53155">
    <property type="entry name" value="Methylated DNA-protein cysteine methyltransferase domain"/>
    <property type="match status" value="1"/>
</dbReference>
<reference evidence="12" key="1">
    <citation type="submission" date="2016-02" db="EMBL/GenBank/DDBJ databases">
        <title>Genome sequence of Bacillus trypoxylicola KCTC 13244(T).</title>
        <authorList>
            <person name="Jeong H."/>
            <person name="Park S.-H."/>
            <person name="Choi S.-K."/>
        </authorList>
    </citation>
    <scope>NUCLEOTIDE SEQUENCE [LARGE SCALE GENOMIC DNA]</scope>
    <source>
        <strain evidence="12">KCTC 13244</strain>
    </source>
</reference>
<evidence type="ECO:0000256" key="5">
    <source>
        <dbReference type="ARBA" id="ARBA00022679"/>
    </source>
</evidence>
<dbReference type="InterPro" id="IPR023546">
    <property type="entry name" value="MGMT"/>
</dbReference>
<dbReference type="Gene3D" id="1.10.10.10">
    <property type="entry name" value="Winged helix-like DNA-binding domain superfamily/Winged helix DNA-binding domain"/>
    <property type="match status" value="1"/>
</dbReference>
<sequence>MTTQGNVFMTEMDSHLGPLTILATKNGVCHIQFGRFERNQMSTLAKLKKLGLHGDIIENEHEEMMKIAVEQLNEYFAGKRKEFTVPLDIYGTNFQQKVWLALKEIEYGKTSSYKAVAERIGAPKAVRAIGGANNKNPIPIIIPCHRVIGSNGNMVGYGGGLDKKKTLLMLEGYFPIEEPLSLFPENQRELAK</sequence>
<dbReference type="RefSeq" id="WP_061949011.1">
    <property type="nucleotide sequence ID" value="NZ_LTAO01000021.1"/>
</dbReference>
<dbReference type="GO" id="GO:0003908">
    <property type="term" value="F:methylated-DNA-[protein]-cysteine S-methyltransferase activity"/>
    <property type="evidence" value="ECO:0007669"/>
    <property type="project" value="UniProtKB-UniRule"/>
</dbReference>
<evidence type="ECO:0000256" key="3">
    <source>
        <dbReference type="ARBA" id="ARBA00022490"/>
    </source>
</evidence>
<evidence type="ECO:0000313" key="12">
    <source>
        <dbReference type="EMBL" id="KYG30364.1"/>
    </source>
</evidence>
<keyword evidence="6 9" id="KW-0227">DNA damage</keyword>
<evidence type="ECO:0000259" key="11">
    <source>
        <dbReference type="Pfam" id="PF02870"/>
    </source>
</evidence>
<evidence type="ECO:0000259" key="10">
    <source>
        <dbReference type="Pfam" id="PF01035"/>
    </source>
</evidence>
<dbReference type="NCBIfam" id="TIGR00589">
    <property type="entry name" value="ogt"/>
    <property type="match status" value="1"/>
</dbReference>
<dbReference type="InterPro" id="IPR036217">
    <property type="entry name" value="MethylDNA_cys_MeTrfase_DNAb"/>
</dbReference>
<evidence type="ECO:0000256" key="6">
    <source>
        <dbReference type="ARBA" id="ARBA00022763"/>
    </source>
</evidence>
<feature type="domain" description="Methylated-DNA-[protein]-cysteine S-methyltransferase DNA binding" evidence="10">
    <location>
        <begin position="93"/>
        <end position="172"/>
    </location>
</feature>
<dbReference type="Proteomes" id="UP000075806">
    <property type="component" value="Unassembled WGS sequence"/>
</dbReference>
<dbReference type="Pfam" id="PF01035">
    <property type="entry name" value="DNA_binding_1"/>
    <property type="match status" value="1"/>
</dbReference>
<dbReference type="PANTHER" id="PTHR10815">
    <property type="entry name" value="METHYLATED-DNA--PROTEIN-CYSTEINE METHYLTRANSFERASE"/>
    <property type="match status" value="1"/>
</dbReference>
<dbReference type="AlphaFoldDB" id="A0A161PDG6"/>
<evidence type="ECO:0000256" key="8">
    <source>
        <dbReference type="ARBA" id="ARBA00049348"/>
    </source>
</evidence>
<dbReference type="SUPFAM" id="SSF46767">
    <property type="entry name" value="Methylated DNA-protein cysteine methyltransferase, C-terminal domain"/>
    <property type="match status" value="1"/>
</dbReference>
<comment type="similarity">
    <text evidence="2 9">Belongs to the MGMT family.</text>
</comment>
<keyword evidence="7 9" id="KW-0234">DNA repair</keyword>
<dbReference type="EMBL" id="LTAO01000021">
    <property type="protein sequence ID" value="KYG30364.1"/>
    <property type="molecule type" value="Genomic_DNA"/>
</dbReference>
<dbReference type="EC" id="2.1.1.63" evidence="9"/>
<dbReference type="InterPro" id="IPR008332">
    <property type="entry name" value="MethylG_MeTrfase_N"/>
</dbReference>
<keyword evidence="13" id="KW-1185">Reference proteome</keyword>
<proteinExistence type="inferred from homology"/>
<evidence type="ECO:0000256" key="4">
    <source>
        <dbReference type="ARBA" id="ARBA00022603"/>
    </source>
</evidence>
<comment type="caution">
    <text evidence="12">The sequence shown here is derived from an EMBL/GenBank/DDBJ whole genome shotgun (WGS) entry which is preliminary data.</text>
</comment>
<evidence type="ECO:0000256" key="9">
    <source>
        <dbReference type="HAMAP-Rule" id="MF_00772"/>
    </source>
</evidence>
<comment type="function">
    <text evidence="9">Involved in the cellular defense against the biological effects of O6-methylguanine (O6-MeG) and O4-methylthymine (O4-MeT) in DNA. Repairs the methylated nucleobase in DNA by stoichiometrically transferring the methyl group to a cysteine residue in the enzyme. This is a suicide reaction: the enzyme is irreversibly inactivated.</text>
</comment>
<keyword evidence="5 9" id="KW-0808">Transferase</keyword>
<dbReference type="PANTHER" id="PTHR10815:SF5">
    <property type="entry name" value="METHYLATED-DNA--PROTEIN-CYSTEINE METHYLTRANSFERASE"/>
    <property type="match status" value="1"/>
</dbReference>
<keyword evidence="4 9" id="KW-0489">Methyltransferase</keyword>